<evidence type="ECO:0000313" key="9">
    <source>
        <dbReference type="Proteomes" id="UP000018769"/>
    </source>
</evidence>
<proteinExistence type="predicted"/>
<dbReference type="PANTHER" id="PTHR32322">
    <property type="entry name" value="INNER MEMBRANE TRANSPORTER"/>
    <property type="match status" value="1"/>
</dbReference>
<dbReference type="SUPFAM" id="SSF103481">
    <property type="entry name" value="Multidrug resistance efflux transporter EmrE"/>
    <property type="match status" value="2"/>
</dbReference>
<feature type="transmembrane region" description="Helical" evidence="6">
    <location>
        <begin position="151"/>
        <end position="167"/>
    </location>
</feature>
<evidence type="ECO:0000256" key="6">
    <source>
        <dbReference type="SAM" id="Phobius"/>
    </source>
</evidence>
<sequence>MFFTLLTFALLASAISANKILLYSMAPTLLVGIRMFSAGLILLLYTFTNPQIRISWNNIKKNLSSLIIITLTTTFIPSILKAYSLKNISSSKMAFFGALDPFITAVFAYFMLNEKLNYKKIVGIFIGLLGSIILNYDNTKLNHFLLSRPELVIIISITITRFGWMTAQKLLKKNIYQPVQLNAITMLLSGIISLNIAFISKQTNIIPILNNNLHIFKYSFFKSLLHHLGPYSILIFFILYTIIIGNVIAYNLYANLLKRHSALYVSLTSFSVPLLVHLYGFLFLDENLSIKFLLSCIVTFTGLIIFSRAEEKK</sequence>
<dbReference type="InterPro" id="IPR050638">
    <property type="entry name" value="AA-Vitamin_Transporters"/>
</dbReference>
<dbReference type="AlphaFoldDB" id="V6DJC2"/>
<dbReference type="InterPro" id="IPR037185">
    <property type="entry name" value="EmrE-like"/>
</dbReference>
<feature type="domain" description="EamA" evidence="7">
    <location>
        <begin position="2"/>
        <end position="135"/>
    </location>
</feature>
<evidence type="ECO:0000313" key="8">
    <source>
        <dbReference type="EMBL" id="CDK30616.1"/>
    </source>
</evidence>
<feature type="transmembrane region" description="Helical" evidence="6">
    <location>
        <begin position="228"/>
        <end position="250"/>
    </location>
</feature>
<organism evidence="8 9">
    <name type="scientific">Candidatus Babela massiliensis</name>
    <dbReference type="NCBI Taxonomy" id="673862"/>
    <lineage>
        <taxon>Bacteria</taxon>
        <taxon>Candidatus Babelota</taxon>
        <taxon>Candidatus Babeliae</taxon>
        <taxon>Candidatus Babeliales</taxon>
        <taxon>Candidatus Babeliaceae</taxon>
        <taxon>Candidatus Babela</taxon>
    </lineage>
</organism>
<feature type="transmembrane region" description="Helical" evidence="6">
    <location>
        <begin position="288"/>
        <end position="306"/>
    </location>
</feature>
<dbReference type="PANTHER" id="PTHR32322:SF18">
    <property type="entry name" value="S-ADENOSYLMETHIONINE_S-ADENOSYLHOMOCYSTEINE TRANSPORTER"/>
    <property type="match status" value="1"/>
</dbReference>
<keyword evidence="5 6" id="KW-0472">Membrane</keyword>
<protein>
    <submittedName>
        <fullName evidence="8">DMT superfamily transporter</fullName>
    </submittedName>
</protein>
<dbReference type="KEGG" id="dpb:BABL1_gene_400"/>
<evidence type="ECO:0000256" key="2">
    <source>
        <dbReference type="ARBA" id="ARBA00022475"/>
    </source>
</evidence>
<name>V6DJC2_9BACT</name>
<evidence type="ECO:0000256" key="3">
    <source>
        <dbReference type="ARBA" id="ARBA00022692"/>
    </source>
</evidence>
<dbReference type="Proteomes" id="UP000018769">
    <property type="component" value="Chromosome I"/>
</dbReference>
<evidence type="ECO:0000256" key="1">
    <source>
        <dbReference type="ARBA" id="ARBA00004651"/>
    </source>
</evidence>
<dbReference type="HOGENOM" id="CLU_887629_0_0_7"/>
<feature type="transmembrane region" description="Helical" evidence="6">
    <location>
        <begin position="262"/>
        <end position="282"/>
    </location>
</feature>
<dbReference type="Pfam" id="PF00892">
    <property type="entry name" value="EamA"/>
    <property type="match status" value="2"/>
</dbReference>
<reference evidence="8 9" key="1">
    <citation type="journal article" date="2015" name="Biol. Direct">
        <title>Babela massiliensis, a representative of a widespread bacterial phylum with unusual adaptations to parasitism in amoebae.</title>
        <authorList>
            <person name="Pagnier I."/>
            <person name="Yutin N."/>
            <person name="Croce O."/>
            <person name="Makarova K.S."/>
            <person name="Wolf Y.I."/>
            <person name="Benamar S."/>
            <person name="Raoult D."/>
            <person name="Koonin E.V."/>
            <person name="La Scola B."/>
        </authorList>
    </citation>
    <scope>NUCLEOTIDE SEQUENCE [LARGE SCALE GENOMIC DNA]</scope>
    <source>
        <strain evidence="9">BABL1</strain>
    </source>
</reference>
<feature type="domain" description="EamA" evidence="7">
    <location>
        <begin position="151"/>
        <end position="307"/>
    </location>
</feature>
<feature type="transmembrane region" description="Helical" evidence="6">
    <location>
        <begin position="121"/>
        <end position="139"/>
    </location>
</feature>
<dbReference type="EMBL" id="HG793133">
    <property type="protein sequence ID" value="CDK30616.1"/>
    <property type="molecule type" value="Genomic_DNA"/>
</dbReference>
<evidence type="ECO:0000256" key="5">
    <source>
        <dbReference type="ARBA" id="ARBA00023136"/>
    </source>
</evidence>
<gene>
    <name evidence="8" type="ORF">BABL1_gene_400</name>
</gene>
<dbReference type="RefSeq" id="WP_023792029.1">
    <property type="nucleotide sequence ID" value="NC_023003.1"/>
</dbReference>
<feature type="transmembrane region" description="Helical" evidence="6">
    <location>
        <begin position="179"/>
        <end position="199"/>
    </location>
</feature>
<keyword evidence="2" id="KW-1003">Cell membrane</keyword>
<dbReference type="InterPro" id="IPR000620">
    <property type="entry name" value="EamA_dom"/>
</dbReference>
<evidence type="ECO:0000256" key="4">
    <source>
        <dbReference type="ARBA" id="ARBA00022989"/>
    </source>
</evidence>
<feature type="transmembrane region" description="Helical" evidence="6">
    <location>
        <begin position="66"/>
        <end position="83"/>
    </location>
</feature>
<evidence type="ECO:0000259" key="7">
    <source>
        <dbReference type="Pfam" id="PF00892"/>
    </source>
</evidence>
<dbReference type="GO" id="GO:0005886">
    <property type="term" value="C:plasma membrane"/>
    <property type="evidence" value="ECO:0007669"/>
    <property type="project" value="UniProtKB-SubCell"/>
</dbReference>
<comment type="subcellular location">
    <subcellularLocation>
        <location evidence="1">Cell membrane</location>
        <topology evidence="1">Multi-pass membrane protein</topology>
    </subcellularLocation>
</comment>
<dbReference type="eggNOG" id="COG0697">
    <property type="taxonomic scope" value="Bacteria"/>
</dbReference>
<feature type="transmembrane region" description="Helical" evidence="6">
    <location>
        <begin position="95"/>
        <end position="112"/>
    </location>
</feature>
<feature type="transmembrane region" description="Helical" evidence="6">
    <location>
        <begin position="26"/>
        <end position="45"/>
    </location>
</feature>
<keyword evidence="4 6" id="KW-1133">Transmembrane helix</keyword>
<accession>V6DJC2</accession>
<dbReference type="STRING" id="673862.BABL1_gene_400"/>
<keyword evidence="3 6" id="KW-0812">Transmembrane</keyword>
<keyword evidence="9" id="KW-1185">Reference proteome</keyword>